<dbReference type="InterPro" id="IPR050345">
    <property type="entry name" value="Aliph_Amidase/BUP"/>
</dbReference>
<dbReference type="SUPFAM" id="SSF56317">
    <property type="entry name" value="Carbon-nitrogen hydrolase"/>
    <property type="match status" value="1"/>
</dbReference>
<dbReference type="InterPro" id="IPR036526">
    <property type="entry name" value="C-N_Hydrolase_sf"/>
</dbReference>
<proteinExistence type="predicted"/>
<dbReference type="GO" id="GO:0016811">
    <property type="term" value="F:hydrolase activity, acting on carbon-nitrogen (but not peptide) bonds, in linear amides"/>
    <property type="evidence" value="ECO:0007669"/>
    <property type="project" value="TreeGrafter"/>
</dbReference>
<evidence type="ECO:0000259" key="2">
    <source>
        <dbReference type="PROSITE" id="PS50263"/>
    </source>
</evidence>
<comment type="caution">
    <text evidence="3">The sequence shown here is derived from an EMBL/GenBank/DDBJ whole genome shotgun (WGS) entry which is preliminary data.</text>
</comment>
<evidence type="ECO:0000313" key="4">
    <source>
        <dbReference type="Proteomes" id="UP000706172"/>
    </source>
</evidence>
<evidence type="ECO:0000313" key="3">
    <source>
        <dbReference type="EMBL" id="MBG0779995.1"/>
    </source>
</evidence>
<keyword evidence="1 3" id="KW-0378">Hydrolase</keyword>
<dbReference type="Gene3D" id="3.60.110.10">
    <property type="entry name" value="Carbon-nitrogen hydrolase"/>
    <property type="match status" value="1"/>
</dbReference>
<feature type="domain" description="CN hydrolase" evidence="2">
    <location>
        <begin position="1"/>
        <end position="241"/>
    </location>
</feature>
<reference evidence="3" key="1">
    <citation type="submission" date="2020-07" db="EMBL/GenBank/DDBJ databases">
        <title>Severe corrosion of carbon steel in oil field produced water can be linked to methanogenic archaea containing a special type of NiFe hydrogenase.</title>
        <authorList>
            <person name="Lahme S."/>
            <person name="Mand J."/>
            <person name="Longwell J."/>
            <person name="Smith R."/>
            <person name="Enning D."/>
        </authorList>
    </citation>
    <scope>NUCLEOTIDE SEQUENCE</scope>
    <source>
        <strain evidence="3">MIC098Bin6</strain>
    </source>
</reference>
<evidence type="ECO:0000256" key="1">
    <source>
        <dbReference type="ARBA" id="ARBA00022801"/>
    </source>
</evidence>
<name>A0A931CW44_9BACT</name>
<dbReference type="AlphaFoldDB" id="A0A931CW44"/>
<protein>
    <submittedName>
        <fullName evidence="3">Carbon-nitrogen hydrolase family protein</fullName>
    </submittedName>
</protein>
<gene>
    <name evidence="3" type="ORF">H0S81_08725</name>
</gene>
<dbReference type="PANTHER" id="PTHR43674:SF2">
    <property type="entry name" value="BETA-UREIDOPROPIONASE"/>
    <property type="match status" value="1"/>
</dbReference>
<accession>A0A931CW44</accession>
<dbReference type="PROSITE" id="PS50263">
    <property type="entry name" value="CN_HYDROLASE"/>
    <property type="match status" value="1"/>
</dbReference>
<dbReference type="CDD" id="cd07197">
    <property type="entry name" value="nitrilase"/>
    <property type="match status" value="1"/>
</dbReference>
<dbReference type="Pfam" id="PF00795">
    <property type="entry name" value="CN_hydrolase"/>
    <property type="match status" value="1"/>
</dbReference>
<dbReference type="EMBL" id="JACCQK010000531">
    <property type="protein sequence ID" value="MBG0779995.1"/>
    <property type="molecule type" value="Genomic_DNA"/>
</dbReference>
<dbReference type="Proteomes" id="UP000706172">
    <property type="component" value="Unassembled WGS sequence"/>
</dbReference>
<dbReference type="InterPro" id="IPR003010">
    <property type="entry name" value="C-N_Hydrolase"/>
</dbReference>
<dbReference type="PANTHER" id="PTHR43674">
    <property type="entry name" value="NITRILASE C965.09-RELATED"/>
    <property type="match status" value="1"/>
</dbReference>
<sequence>MKVTVCELPDNWTQDDTFWNALIHHLASAKSDLLVLPEMPFYSWITRSENVDFAVWDKSVSAHDVWIERLEELPVPMVALSRPVTLDECRLNQGIIWTRKDGVLPCHEKYYLPDEPGYFEAAWYHRGNGRFQAARVDGMTIGFMICTDLWFTDRAREYKTQQVDILICPRATPASTHDIWVPGGRAAAIVAGAFCLSSNFNGPNVPGEDFGGTGWIIEPERGAVQGLTDPQQWILTRDIDLSQARAAKQTYPRYVKE</sequence>
<organism evidence="3 4">
    <name type="scientific">Desulfotignum balticum</name>
    <dbReference type="NCBI Taxonomy" id="115781"/>
    <lineage>
        <taxon>Bacteria</taxon>
        <taxon>Pseudomonadati</taxon>
        <taxon>Thermodesulfobacteriota</taxon>
        <taxon>Desulfobacteria</taxon>
        <taxon>Desulfobacterales</taxon>
        <taxon>Desulfobacteraceae</taxon>
        <taxon>Desulfotignum</taxon>
    </lineage>
</organism>